<gene>
    <name evidence="6" type="ORF">M595_1186</name>
</gene>
<name>U7QNZ5_9CYAN</name>
<accession>U7QNZ5</accession>
<evidence type="ECO:0000256" key="2">
    <source>
        <dbReference type="ARBA" id="ARBA00012438"/>
    </source>
</evidence>
<evidence type="ECO:0000256" key="5">
    <source>
        <dbReference type="ARBA" id="ARBA00022777"/>
    </source>
</evidence>
<evidence type="ECO:0000313" key="6">
    <source>
        <dbReference type="EMBL" id="ERT08845.1"/>
    </source>
</evidence>
<evidence type="ECO:0000256" key="1">
    <source>
        <dbReference type="ARBA" id="ARBA00000085"/>
    </source>
</evidence>
<comment type="catalytic activity">
    <reaction evidence="1">
        <text>ATP + protein L-histidine = ADP + protein N-phospho-L-histidine.</text>
        <dbReference type="EC" id="2.7.13.3"/>
    </reaction>
</comment>
<dbReference type="GO" id="GO:0004673">
    <property type="term" value="F:protein histidine kinase activity"/>
    <property type="evidence" value="ECO:0007669"/>
    <property type="project" value="UniProtKB-EC"/>
</dbReference>
<dbReference type="PANTHER" id="PTHR43304">
    <property type="entry name" value="PHYTOCHROME-LIKE PROTEIN CPH1"/>
    <property type="match status" value="1"/>
</dbReference>
<dbReference type="PANTHER" id="PTHR43304:SF1">
    <property type="entry name" value="PAC DOMAIN-CONTAINING PROTEIN"/>
    <property type="match status" value="1"/>
</dbReference>
<reference evidence="6 7" key="1">
    <citation type="journal article" date="2013" name="Front. Microbiol.">
        <title>Comparative genomic analyses of the cyanobacterium, Lyngbya aestuarii BL J, a powerful hydrogen producer.</title>
        <authorList>
            <person name="Kothari A."/>
            <person name="Vaughn M."/>
            <person name="Garcia-Pichel F."/>
        </authorList>
    </citation>
    <scope>NUCLEOTIDE SEQUENCE [LARGE SCALE GENOMIC DNA]</scope>
    <source>
        <strain evidence="6 7">BL J</strain>
    </source>
</reference>
<dbReference type="RefSeq" id="WP_023064938.1">
    <property type="nucleotide sequence ID" value="NZ_AUZM01000007.1"/>
</dbReference>
<comment type="caution">
    <text evidence="6">The sequence shown here is derived from an EMBL/GenBank/DDBJ whole genome shotgun (WGS) entry which is preliminary data.</text>
</comment>
<dbReference type="Gene3D" id="3.30.450.20">
    <property type="entry name" value="PAS domain"/>
    <property type="match status" value="1"/>
</dbReference>
<dbReference type="EMBL" id="AUZM01000007">
    <property type="protein sequence ID" value="ERT08845.1"/>
    <property type="molecule type" value="Genomic_DNA"/>
</dbReference>
<dbReference type="OrthoDB" id="9758522at2"/>
<dbReference type="SUPFAM" id="SSF55785">
    <property type="entry name" value="PYP-like sensor domain (PAS domain)"/>
    <property type="match status" value="1"/>
</dbReference>
<dbReference type="AlphaFoldDB" id="U7QNZ5"/>
<organism evidence="6 7">
    <name type="scientific">Lyngbya aestuarii BL J</name>
    <dbReference type="NCBI Taxonomy" id="1348334"/>
    <lineage>
        <taxon>Bacteria</taxon>
        <taxon>Bacillati</taxon>
        <taxon>Cyanobacteriota</taxon>
        <taxon>Cyanophyceae</taxon>
        <taxon>Oscillatoriophycideae</taxon>
        <taxon>Oscillatoriales</taxon>
        <taxon>Microcoleaceae</taxon>
        <taxon>Lyngbya</taxon>
    </lineage>
</organism>
<keyword evidence="7" id="KW-1185">Reference proteome</keyword>
<keyword evidence="5" id="KW-0418">Kinase</keyword>
<dbReference type="InterPro" id="IPR052162">
    <property type="entry name" value="Sensor_kinase/Photoreceptor"/>
</dbReference>
<protein>
    <recommendedName>
        <fullName evidence="2">histidine kinase</fullName>
        <ecNumber evidence="2">2.7.13.3</ecNumber>
    </recommendedName>
</protein>
<evidence type="ECO:0000256" key="3">
    <source>
        <dbReference type="ARBA" id="ARBA00022553"/>
    </source>
</evidence>
<dbReference type="InterPro" id="IPR035965">
    <property type="entry name" value="PAS-like_dom_sf"/>
</dbReference>
<keyword evidence="4 6" id="KW-0808">Transferase</keyword>
<dbReference type="EC" id="2.7.13.3" evidence="2"/>
<dbReference type="Proteomes" id="UP000017127">
    <property type="component" value="Unassembled WGS sequence"/>
</dbReference>
<proteinExistence type="predicted"/>
<sequence>MIFRNIKKELRHSQENLLEAQRVAHVGNWEYDFNTNEVTWSEEVFQVFGLTPTPEQLNFDQVEKLIHPEDRDFWQTSVYEIVAI</sequence>
<keyword evidence="3" id="KW-0597">Phosphoprotein</keyword>
<evidence type="ECO:0000313" key="7">
    <source>
        <dbReference type="Proteomes" id="UP000017127"/>
    </source>
</evidence>
<evidence type="ECO:0000256" key="4">
    <source>
        <dbReference type="ARBA" id="ARBA00022679"/>
    </source>
</evidence>